<dbReference type="AlphaFoldDB" id="A0AA41R205"/>
<keyword evidence="2" id="KW-1185">Reference proteome</keyword>
<proteinExistence type="predicted"/>
<name>A0AA41R205_9MICO</name>
<dbReference type="RefSeq" id="WP_243013057.1">
    <property type="nucleotide sequence ID" value="NZ_JALGAR010000006.1"/>
</dbReference>
<evidence type="ECO:0000313" key="2">
    <source>
        <dbReference type="Proteomes" id="UP001165341"/>
    </source>
</evidence>
<comment type="caution">
    <text evidence="1">The sequence shown here is derived from an EMBL/GenBank/DDBJ whole genome shotgun (WGS) entry which is preliminary data.</text>
</comment>
<dbReference type="Proteomes" id="UP001165341">
    <property type="component" value="Unassembled WGS sequence"/>
</dbReference>
<sequence length="75" mass="8527">MVDGTAERAVHIRRQAAKARRGSSFYKPGWDDQDPQRETLCGAPAGLDMSWAETRWEKNLAFVTCARCRELRTSI</sequence>
<reference evidence="1" key="1">
    <citation type="submission" date="2022-03" db="EMBL/GenBank/DDBJ databases">
        <title>Cryobacterium sp. nov. strain ZS14-85, isolated from Antarctic soil.</title>
        <authorList>
            <person name="Li J."/>
            <person name="Niu G."/>
        </authorList>
    </citation>
    <scope>NUCLEOTIDE SEQUENCE</scope>
    <source>
        <strain evidence="1">ZS14-85</strain>
    </source>
</reference>
<dbReference type="EMBL" id="JALGAR010000006">
    <property type="protein sequence ID" value="MCI4659566.1"/>
    <property type="molecule type" value="Genomic_DNA"/>
</dbReference>
<organism evidence="1 2">
    <name type="scientific">Cryobacterium zhongshanensis</name>
    <dbReference type="NCBI Taxonomy" id="2928153"/>
    <lineage>
        <taxon>Bacteria</taxon>
        <taxon>Bacillati</taxon>
        <taxon>Actinomycetota</taxon>
        <taxon>Actinomycetes</taxon>
        <taxon>Micrococcales</taxon>
        <taxon>Microbacteriaceae</taxon>
        <taxon>Cryobacterium</taxon>
    </lineage>
</organism>
<protein>
    <submittedName>
        <fullName evidence="1">Uncharacterized protein</fullName>
    </submittedName>
</protein>
<evidence type="ECO:0000313" key="1">
    <source>
        <dbReference type="EMBL" id="MCI4659566.1"/>
    </source>
</evidence>
<gene>
    <name evidence="1" type="ORF">MQH31_17320</name>
</gene>
<accession>A0AA41R205</accession>